<evidence type="ECO:0000256" key="1">
    <source>
        <dbReference type="SAM" id="MobiDB-lite"/>
    </source>
</evidence>
<proteinExistence type="predicted"/>
<dbReference type="Proteomes" id="UP000075880">
    <property type="component" value="Unassembled WGS sequence"/>
</dbReference>
<organism evidence="2 3">
    <name type="scientific">Anopheles atroparvus</name>
    <name type="common">European mosquito</name>
    <dbReference type="NCBI Taxonomy" id="41427"/>
    <lineage>
        <taxon>Eukaryota</taxon>
        <taxon>Metazoa</taxon>
        <taxon>Ecdysozoa</taxon>
        <taxon>Arthropoda</taxon>
        <taxon>Hexapoda</taxon>
        <taxon>Insecta</taxon>
        <taxon>Pterygota</taxon>
        <taxon>Neoptera</taxon>
        <taxon>Endopterygota</taxon>
        <taxon>Diptera</taxon>
        <taxon>Nematocera</taxon>
        <taxon>Culicoidea</taxon>
        <taxon>Culicidae</taxon>
        <taxon>Anophelinae</taxon>
        <taxon>Anopheles</taxon>
    </lineage>
</organism>
<name>A0AAG5DCT6_ANOAO</name>
<sequence>RSAQDRKQVLCFVESASRTRGLEKQATLLKLLLREEANKRTPEGKHSGTEPFSRRSPDVQVSTESPPGVGGDIPFFPANLSKKATATTAIAVGGRCGGRLANNDNVPRDVTCTPDPFGYSVHVGQR</sequence>
<feature type="compositionally biased region" description="Basic and acidic residues" evidence="1">
    <location>
        <begin position="34"/>
        <end position="57"/>
    </location>
</feature>
<reference evidence="2" key="1">
    <citation type="submission" date="2024-04" db="UniProtKB">
        <authorList>
            <consortium name="EnsemblMetazoa"/>
        </authorList>
    </citation>
    <scope>IDENTIFICATION</scope>
    <source>
        <strain evidence="2">EBRO</strain>
    </source>
</reference>
<feature type="region of interest" description="Disordered" evidence="1">
    <location>
        <begin position="34"/>
        <end position="74"/>
    </location>
</feature>
<evidence type="ECO:0000313" key="3">
    <source>
        <dbReference type="Proteomes" id="UP000075880"/>
    </source>
</evidence>
<keyword evidence="3" id="KW-1185">Reference proteome</keyword>
<dbReference type="AlphaFoldDB" id="A0AAG5DCT6"/>
<evidence type="ECO:0000313" key="2">
    <source>
        <dbReference type="EnsemblMetazoa" id="ENSAATROPP009051"/>
    </source>
</evidence>
<accession>A0AAG5DCT6</accession>
<dbReference type="EnsemblMetazoa" id="ENSAATROPT010016">
    <property type="protein sequence ID" value="ENSAATROPP009051"/>
    <property type="gene ID" value="ENSAATROPG008163"/>
</dbReference>
<protein>
    <submittedName>
        <fullName evidence="2">Uncharacterized protein</fullName>
    </submittedName>
</protein>